<gene>
    <name evidence="1" type="ORF">TBRA_LOCUS4981</name>
</gene>
<dbReference type="OrthoDB" id="7696806at2759"/>
<protein>
    <submittedName>
        <fullName evidence="1">Uncharacterized protein</fullName>
    </submittedName>
</protein>
<evidence type="ECO:0000313" key="2">
    <source>
        <dbReference type="Proteomes" id="UP000479190"/>
    </source>
</evidence>
<dbReference type="Proteomes" id="UP000479190">
    <property type="component" value="Unassembled WGS sequence"/>
</dbReference>
<name>A0A6H5I553_9HYME</name>
<proteinExistence type="predicted"/>
<organism evidence="1 2">
    <name type="scientific">Trichogramma brassicae</name>
    <dbReference type="NCBI Taxonomy" id="86971"/>
    <lineage>
        <taxon>Eukaryota</taxon>
        <taxon>Metazoa</taxon>
        <taxon>Ecdysozoa</taxon>
        <taxon>Arthropoda</taxon>
        <taxon>Hexapoda</taxon>
        <taxon>Insecta</taxon>
        <taxon>Pterygota</taxon>
        <taxon>Neoptera</taxon>
        <taxon>Endopterygota</taxon>
        <taxon>Hymenoptera</taxon>
        <taxon>Apocrita</taxon>
        <taxon>Proctotrupomorpha</taxon>
        <taxon>Chalcidoidea</taxon>
        <taxon>Trichogrammatidae</taxon>
        <taxon>Trichogramma</taxon>
    </lineage>
</organism>
<dbReference type="AlphaFoldDB" id="A0A6H5I553"/>
<reference evidence="1 2" key="1">
    <citation type="submission" date="2020-02" db="EMBL/GenBank/DDBJ databases">
        <authorList>
            <person name="Ferguson B K."/>
        </authorList>
    </citation>
    <scope>NUCLEOTIDE SEQUENCE [LARGE SCALE GENOMIC DNA]</scope>
</reference>
<accession>A0A6H5I553</accession>
<dbReference type="EMBL" id="CADCXV010000698">
    <property type="protein sequence ID" value="CAB0033061.1"/>
    <property type="molecule type" value="Genomic_DNA"/>
</dbReference>
<evidence type="ECO:0000313" key="1">
    <source>
        <dbReference type="EMBL" id="CAB0033061.1"/>
    </source>
</evidence>
<keyword evidence="2" id="KW-1185">Reference proteome</keyword>
<sequence length="451" mass="49042">MSCRTYYMRVTKDVEAALLEGSPTMSSVSSDFTDRTYVALVDDATATPTGSPTTTTTTMIEPVDCISPGLSAGKCLTDTESEDDNLIVEELTPVVIISRQSAPRPKFRIRPPYLMICISIVEFDVKIQPRVRRGPARYPVIRLSTRALAAAMPAGGGAGPSGGLDDLSRRRSLRGSRRLAVAAQPLSRRGFRWSLCTSHQPPLSSLSVSRRATLRELAPAGGAAARGRGRGLVPGARPHVARLLLGFESRQQPHRLGIPLGRCPGGSSPRSGLFPASEQEGRQGPALRALRQALLGGEPDAARRRCHPGKRLHGGAAPAAQALLTEDRDAGAVLQEQLHHREDQGGGGCGFRVKKEDDERTIVVIYCRYIREIHITFTKNSSNNTDTTTILWIRKNFPSKTVWNRARMTNLKRISSAQLVCIERCPFKNCAEQNASIIHELSAASLSHDFA</sequence>